<name>A0A1B1AIV2_9PROT</name>
<evidence type="ECO:0000313" key="3">
    <source>
        <dbReference type="Proteomes" id="UP000092498"/>
    </source>
</evidence>
<organism evidence="2 3">
    <name type="scientific">Candidatus Viadribacter manganicus</name>
    <dbReference type="NCBI Taxonomy" id="1759059"/>
    <lineage>
        <taxon>Bacteria</taxon>
        <taxon>Pseudomonadati</taxon>
        <taxon>Pseudomonadota</taxon>
        <taxon>Alphaproteobacteria</taxon>
        <taxon>Hyphomonadales</taxon>
        <taxon>Hyphomonadaceae</taxon>
        <taxon>Candidatus Viadribacter</taxon>
    </lineage>
</organism>
<gene>
    <name evidence="2" type="ORF">ATE48_11425</name>
</gene>
<dbReference type="PROSITE" id="PS51257">
    <property type="entry name" value="PROKAR_LIPOPROTEIN"/>
    <property type="match status" value="1"/>
</dbReference>
<dbReference type="RefSeq" id="WP_066771635.1">
    <property type="nucleotide sequence ID" value="NZ_CP013244.1"/>
</dbReference>
<sequence length="105" mass="11087">MLRQLFAAVALGAVSLLAGCVTQMSAADQTPALQYTPPDRTLVAVIDEHTVVREGRPPTCAGVMRPLYGIPTDAALDLLMMGSKEDKRLTMAQFIGKSLGSARAA</sequence>
<feature type="chain" id="PRO_5008518866" evidence="1">
    <location>
        <begin position="27"/>
        <end position="105"/>
    </location>
</feature>
<dbReference type="EMBL" id="CP013244">
    <property type="protein sequence ID" value="ANP46483.1"/>
    <property type="molecule type" value="Genomic_DNA"/>
</dbReference>
<dbReference type="InParanoid" id="A0A1B1AIV2"/>
<protein>
    <submittedName>
        <fullName evidence="2">Uncharacterized protein</fullName>
    </submittedName>
</protein>
<evidence type="ECO:0000256" key="1">
    <source>
        <dbReference type="SAM" id="SignalP"/>
    </source>
</evidence>
<feature type="signal peptide" evidence="1">
    <location>
        <begin position="1"/>
        <end position="26"/>
    </location>
</feature>
<dbReference type="Proteomes" id="UP000092498">
    <property type="component" value="Chromosome"/>
</dbReference>
<evidence type="ECO:0000313" key="2">
    <source>
        <dbReference type="EMBL" id="ANP46483.1"/>
    </source>
</evidence>
<keyword evidence="1" id="KW-0732">Signal</keyword>
<proteinExistence type="predicted"/>
<reference evidence="2 3" key="1">
    <citation type="submission" date="2015-11" db="EMBL/GenBank/DDBJ databases">
        <title>Whole-Genome Sequence of Candidatus Oderbacter manganicum from the National Park Lower Oder Valley, Germany.</title>
        <authorList>
            <person name="Braun B."/>
            <person name="Liere K."/>
            <person name="Szewzyk U."/>
        </authorList>
    </citation>
    <scope>NUCLEOTIDE SEQUENCE [LARGE SCALE GENOMIC DNA]</scope>
    <source>
        <strain evidence="2 3">OTSz_A_272</strain>
    </source>
</reference>
<dbReference type="AlphaFoldDB" id="A0A1B1AIV2"/>
<accession>A0A1B1AIV2</accession>
<dbReference type="KEGG" id="cbot:ATE48_11425"/>
<keyword evidence="3" id="KW-1185">Reference proteome</keyword>